<evidence type="ECO:0000313" key="2">
    <source>
        <dbReference type="Proteomes" id="UP000661435"/>
    </source>
</evidence>
<protein>
    <submittedName>
        <fullName evidence="1">Uncharacterized protein</fullName>
    </submittedName>
</protein>
<keyword evidence="2" id="KW-1185">Reference proteome</keyword>
<accession>A0A8J6JFP0</accession>
<dbReference type="RefSeq" id="WP_186908964.1">
    <property type="nucleotide sequence ID" value="NZ_JACOPP010000045.1"/>
</dbReference>
<gene>
    <name evidence="1" type="ORF">H8S57_15900</name>
</gene>
<dbReference type="Proteomes" id="UP000661435">
    <property type="component" value="Unassembled WGS sequence"/>
</dbReference>
<reference evidence="1" key="1">
    <citation type="submission" date="2020-08" db="EMBL/GenBank/DDBJ databases">
        <title>Genome public.</title>
        <authorList>
            <person name="Liu C."/>
            <person name="Sun Q."/>
        </authorList>
    </citation>
    <scope>NUCLEOTIDE SEQUENCE</scope>
    <source>
        <strain evidence="1">NSJ-51</strain>
    </source>
</reference>
<dbReference type="AlphaFoldDB" id="A0A8J6JFP0"/>
<proteinExistence type="predicted"/>
<sequence length="54" mass="5982">MDERFQKYAARAGDELIALGAYEILENALAVHIVYLEAQPESNPTLDGGQPKYT</sequence>
<organism evidence="1 2">
    <name type="scientific">Lawsonibacter hominis</name>
    <dbReference type="NCBI Taxonomy" id="2763053"/>
    <lineage>
        <taxon>Bacteria</taxon>
        <taxon>Bacillati</taxon>
        <taxon>Bacillota</taxon>
        <taxon>Clostridia</taxon>
        <taxon>Eubacteriales</taxon>
        <taxon>Oscillospiraceae</taxon>
        <taxon>Lawsonibacter</taxon>
    </lineage>
</organism>
<evidence type="ECO:0000313" key="1">
    <source>
        <dbReference type="EMBL" id="MBC5735188.1"/>
    </source>
</evidence>
<name>A0A8J6JFP0_9FIRM</name>
<comment type="caution">
    <text evidence="1">The sequence shown here is derived from an EMBL/GenBank/DDBJ whole genome shotgun (WGS) entry which is preliminary data.</text>
</comment>
<dbReference type="EMBL" id="JACOPP010000045">
    <property type="protein sequence ID" value="MBC5735188.1"/>
    <property type="molecule type" value="Genomic_DNA"/>
</dbReference>